<gene>
    <name evidence="3" type="ORF">SAMN05421741_102190</name>
</gene>
<feature type="domain" description="DUF2059" evidence="2">
    <location>
        <begin position="79"/>
        <end position="126"/>
    </location>
</feature>
<dbReference type="AlphaFoldDB" id="A0A1I4X9D3"/>
<evidence type="ECO:0000259" key="2">
    <source>
        <dbReference type="Pfam" id="PF09832"/>
    </source>
</evidence>
<dbReference type="EMBL" id="FOVI01000002">
    <property type="protein sequence ID" value="SFN22385.1"/>
    <property type="molecule type" value="Genomic_DNA"/>
</dbReference>
<sequence length="134" mass="15424">MKNLFIAATMLLSVQFVSAQSADFKKDVIEMVKISGTTANITALLEPVIEQIPADKRADFKKDIDGIMPDLYEKTAEAMMKYYTHDDVKKMIEFYNSPLGKKMQESTPKILKDQMKGMQEWQMQLQGILMKYMQ</sequence>
<proteinExistence type="predicted"/>
<evidence type="ECO:0000313" key="4">
    <source>
        <dbReference type="Proteomes" id="UP000199036"/>
    </source>
</evidence>
<dbReference type="STRING" id="913024.SAMN05421741_102190"/>
<organism evidence="3 4">
    <name type="scientific">Paenimyroides ummariense</name>
    <dbReference type="NCBI Taxonomy" id="913024"/>
    <lineage>
        <taxon>Bacteria</taxon>
        <taxon>Pseudomonadati</taxon>
        <taxon>Bacteroidota</taxon>
        <taxon>Flavobacteriia</taxon>
        <taxon>Flavobacteriales</taxon>
        <taxon>Flavobacteriaceae</taxon>
        <taxon>Paenimyroides</taxon>
    </lineage>
</organism>
<keyword evidence="1" id="KW-0732">Signal</keyword>
<dbReference type="RefSeq" id="WP_177205697.1">
    <property type="nucleotide sequence ID" value="NZ_FOVI01000002.1"/>
</dbReference>
<feature type="chain" id="PRO_5011779420" description="DUF2059 domain-containing protein" evidence="1">
    <location>
        <begin position="20"/>
        <end position="134"/>
    </location>
</feature>
<dbReference type="Proteomes" id="UP000199036">
    <property type="component" value="Unassembled WGS sequence"/>
</dbReference>
<dbReference type="Pfam" id="PF09832">
    <property type="entry name" value="DUF2059"/>
    <property type="match status" value="1"/>
</dbReference>
<feature type="signal peptide" evidence="1">
    <location>
        <begin position="1"/>
        <end position="19"/>
    </location>
</feature>
<evidence type="ECO:0000256" key="1">
    <source>
        <dbReference type="SAM" id="SignalP"/>
    </source>
</evidence>
<dbReference type="InterPro" id="IPR018637">
    <property type="entry name" value="DUF2059"/>
</dbReference>
<reference evidence="4" key="1">
    <citation type="submission" date="2016-10" db="EMBL/GenBank/DDBJ databases">
        <authorList>
            <person name="Varghese N."/>
            <person name="Submissions S."/>
        </authorList>
    </citation>
    <scope>NUCLEOTIDE SEQUENCE [LARGE SCALE GENOMIC DNA]</scope>
    <source>
        <strain evidence="4">DS-12</strain>
    </source>
</reference>
<keyword evidence="4" id="KW-1185">Reference proteome</keyword>
<accession>A0A1I4X9D3</accession>
<evidence type="ECO:0000313" key="3">
    <source>
        <dbReference type="EMBL" id="SFN22385.1"/>
    </source>
</evidence>
<name>A0A1I4X9D3_9FLAO</name>
<protein>
    <recommendedName>
        <fullName evidence="2">DUF2059 domain-containing protein</fullName>
    </recommendedName>
</protein>